<keyword evidence="1" id="KW-0175">Coiled coil</keyword>
<reference evidence="3 4" key="1">
    <citation type="submission" date="2011-08" db="EMBL/GenBank/DDBJ databases">
        <authorList>
            <person name="Weinstock G."/>
            <person name="Sodergren E."/>
            <person name="Clifton S."/>
            <person name="Fulton L."/>
            <person name="Fulton B."/>
            <person name="Courtney L."/>
            <person name="Fronick C."/>
            <person name="Harrison M."/>
            <person name="Strong C."/>
            <person name="Farmer C."/>
            <person name="Delahaunty K."/>
            <person name="Markovic C."/>
            <person name="Hall O."/>
            <person name="Minx P."/>
            <person name="Tomlinson C."/>
            <person name="Mitreva M."/>
            <person name="Hou S."/>
            <person name="Chen J."/>
            <person name="Wollam A."/>
            <person name="Pepin K.H."/>
            <person name="Johnson M."/>
            <person name="Bhonagiri V."/>
            <person name="Zhang X."/>
            <person name="Suruliraj S."/>
            <person name="Warren W."/>
            <person name="Chinwalla A."/>
            <person name="Mardis E.R."/>
            <person name="Wilson R.K."/>
        </authorList>
    </citation>
    <scope>NUCLEOTIDE SEQUENCE [LARGE SCALE GENOMIC DNA]</scope>
    <source>
        <strain evidence="3 4">DSM 18206</strain>
    </source>
</reference>
<evidence type="ECO:0000256" key="2">
    <source>
        <dbReference type="SAM" id="Phobius"/>
    </source>
</evidence>
<name>G6AY47_9BACT</name>
<dbReference type="InterPro" id="IPR019734">
    <property type="entry name" value="TPR_rpt"/>
</dbReference>
<feature type="coiled-coil region" evidence="1">
    <location>
        <begin position="358"/>
        <end position="402"/>
    </location>
</feature>
<sequence>MSELSSIDNMLDSLDYASVSKALVKIETEKLSGEQKAYYQLLKTRYAFGKNSFIDDSLSLNACIDYYKTKNMKDELARAYFYKGEMYRLAGDMAKALFYEKESELIFKDCDLNKRRNLDIYQQLCEALAYINIIFDEDKLSLHYCKLSLQSAQKLGDKRYQVFTLGMASSCCSTLGMEDSVGYYRLLCIPLLPYTHNSCKGYAYSIVADYFINKDNKKAKDYLDSALYYSKDAVSYRVAGYYNNALGNNAKAEEMWKKSIDCDPNYLTQAETCKKIAALYYKRGDLKNYALYMSKMSEAKDSLYARKKKYNMSELQSNINSSLSMKDLLDTITSASMGILIIILLCIMVFSLILHRTRKRLIAVHNRLKTEKQSLEQAKTQIKSLKKESAKKSDKIEKLNNDIMVASQSSEANARCGKELYLHIKNGGTTVTWTKQDYELCMAYCKIEFAETMAEIEHCYGKIAPRKQLIMLLQHLNYDYAAIGRVLGINSDSVRKNIARITPLTK</sequence>
<proteinExistence type="predicted"/>
<comment type="caution">
    <text evidence="3">The sequence shown here is derived from an EMBL/GenBank/DDBJ whole genome shotgun (WGS) entry which is preliminary data.</text>
</comment>
<keyword evidence="2" id="KW-0812">Transmembrane</keyword>
<dbReference type="HOGENOM" id="CLU_538465_0_0_10"/>
<dbReference type="SMART" id="SM00028">
    <property type="entry name" value="TPR"/>
    <property type="match status" value="2"/>
</dbReference>
<evidence type="ECO:0000313" key="4">
    <source>
        <dbReference type="Proteomes" id="UP000004407"/>
    </source>
</evidence>
<keyword evidence="2" id="KW-1133">Transmembrane helix</keyword>
<evidence type="ECO:0000313" key="3">
    <source>
        <dbReference type="EMBL" id="EHJ39666.1"/>
    </source>
</evidence>
<feature type="transmembrane region" description="Helical" evidence="2">
    <location>
        <begin position="332"/>
        <end position="354"/>
    </location>
</feature>
<dbReference type="EMBL" id="AFZZ01000136">
    <property type="protein sequence ID" value="EHJ39666.1"/>
    <property type="molecule type" value="Genomic_DNA"/>
</dbReference>
<dbReference type="InterPro" id="IPR011990">
    <property type="entry name" value="TPR-like_helical_dom_sf"/>
</dbReference>
<gene>
    <name evidence="3" type="ORF">HMPREF0673_01556</name>
</gene>
<keyword evidence="2" id="KW-0472">Membrane</keyword>
<dbReference type="AlphaFoldDB" id="G6AY47"/>
<accession>G6AY47</accession>
<dbReference type="PATRIC" id="fig|1002367.3.peg.1257"/>
<evidence type="ECO:0000256" key="1">
    <source>
        <dbReference type="SAM" id="Coils"/>
    </source>
</evidence>
<dbReference type="Gene3D" id="1.25.40.10">
    <property type="entry name" value="Tetratricopeptide repeat domain"/>
    <property type="match status" value="1"/>
</dbReference>
<dbReference type="SUPFAM" id="SSF48452">
    <property type="entry name" value="TPR-like"/>
    <property type="match status" value="1"/>
</dbReference>
<dbReference type="Proteomes" id="UP000004407">
    <property type="component" value="Unassembled WGS sequence"/>
</dbReference>
<organism evidence="3 4">
    <name type="scientific">Leyella stercorea DSM 18206</name>
    <dbReference type="NCBI Taxonomy" id="1002367"/>
    <lineage>
        <taxon>Bacteria</taxon>
        <taxon>Pseudomonadati</taxon>
        <taxon>Bacteroidota</taxon>
        <taxon>Bacteroidia</taxon>
        <taxon>Bacteroidales</taxon>
        <taxon>Prevotellaceae</taxon>
        <taxon>Leyella</taxon>
    </lineage>
</organism>
<protein>
    <submittedName>
        <fullName evidence="3">Tetratricopeptide repeat protein</fullName>
    </submittedName>
</protein>